<keyword evidence="7" id="KW-1185">Reference proteome</keyword>
<dbReference type="GO" id="GO:0004065">
    <property type="term" value="F:arylsulfatase activity"/>
    <property type="evidence" value="ECO:0007669"/>
    <property type="project" value="TreeGrafter"/>
</dbReference>
<evidence type="ECO:0000256" key="3">
    <source>
        <dbReference type="ARBA" id="ARBA00022801"/>
    </source>
</evidence>
<dbReference type="OMA" id="YSDQWAQ"/>
<protein>
    <submittedName>
        <fullName evidence="6">Arylsulfatase</fullName>
    </submittedName>
</protein>
<dbReference type="OrthoDB" id="103349at2759"/>
<evidence type="ECO:0000256" key="4">
    <source>
        <dbReference type="ARBA" id="ARBA00022837"/>
    </source>
</evidence>
<keyword evidence="3" id="KW-0378">Hydrolase</keyword>
<comment type="caution">
    <text evidence="6">The sequence shown here is derived from an EMBL/GenBank/DDBJ whole genome shotgun (WGS) entry which is preliminary data.</text>
</comment>
<dbReference type="PROSITE" id="PS00149">
    <property type="entry name" value="SULFATASE_2"/>
    <property type="match status" value="1"/>
</dbReference>
<reference evidence="6 7" key="1">
    <citation type="submission" date="2013-02" db="EMBL/GenBank/DDBJ databases">
        <title>Genome sequence of Candida maltosa Xu316, a potential industrial strain for xylitol and ethanol production.</title>
        <authorList>
            <person name="Yu J."/>
            <person name="Wang Q."/>
            <person name="Geng X."/>
            <person name="Bao W."/>
            <person name="He P."/>
            <person name="Cai J."/>
        </authorList>
    </citation>
    <scope>NUCLEOTIDE SEQUENCE [LARGE SCALE GENOMIC DNA]</scope>
    <source>
        <strain evidence="7">Xu316</strain>
    </source>
</reference>
<evidence type="ECO:0000313" key="6">
    <source>
        <dbReference type="EMBL" id="EMG46149.1"/>
    </source>
</evidence>
<dbReference type="CDD" id="cd16025">
    <property type="entry name" value="PAS_like"/>
    <property type="match status" value="1"/>
</dbReference>
<dbReference type="Gene3D" id="3.30.1120.10">
    <property type="match status" value="1"/>
</dbReference>
<dbReference type="SUPFAM" id="SSF53649">
    <property type="entry name" value="Alkaline phosphatase-like"/>
    <property type="match status" value="1"/>
</dbReference>
<dbReference type="InterPro" id="IPR024607">
    <property type="entry name" value="Sulfatase_CS"/>
</dbReference>
<sequence length="562" mass="64023">MTIPSKRPNFLLIVADDLGYTDLSPFGGEIHTPNLHKLATQSGVRLADFHTASACSPTRSMLLSGTDNHIAGLGQMAEFASKHARFKDQPGYEGYLNDRVVAISEILQDAGYFTFISGKWHLGLKEPYWPVKRGFEKSWTLLPGAGNHFKYITRDENGNQIPFLPSFYVEDDRELNPEEALPEDYYSTNFFTDKAIEFIDSTPADKPFFGLLTYTAPHWPYQAPQDRIEKYIGVYDDGPEELRRRRLAQAIKLGLIDEKVTPHPIYTIRKRWEELTDEEKKIESKIVATYAAMIEILDENIGKILDHLEAKGELENTFISFMSDNGAEGMFMEALPLSNQRIHKFIDNYYDNSYENIGNHNSFTYFGDQWAQASTAPRYMSKGWNTEGGIVCPLILHYPPLLKPNHGKIFKEFTTVMDFLPTVLELAGVEHPGNTYKGRQVVSPRGKSWVSYLANKSDHVHDENTVTGWELFGQQAIRKGEYKALYIPKPFGPEKWQLFNIIKDPGEVYDLSDEKPKILEELVGHWAVYAAETGLIELGSEFFEQEKIEGADNDVTFRTILD</sequence>
<proteinExistence type="inferred from homology"/>
<gene>
    <name evidence="6" type="ORF">G210_3618</name>
</gene>
<organism evidence="6 7">
    <name type="scientific">Candida maltosa (strain Xu316)</name>
    <name type="common">Yeast</name>
    <dbReference type="NCBI Taxonomy" id="1245528"/>
    <lineage>
        <taxon>Eukaryota</taxon>
        <taxon>Fungi</taxon>
        <taxon>Dikarya</taxon>
        <taxon>Ascomycota</taxon>
        <taxon>Saccharomycotina</taxon>
        <taxon>Pichiomycetes</taxon>
        <taxon>Debaryomycetaceae</taxon>
        <taxon>Candida/Lodderomyces clade</taxon>
        <taxon>Candida</taxon>
    </lineage>
</organism>
<dbReference type="InterPro" id="IPR017850">
    <property type="entry name" value="Alkaline_phosphatase_core_sf"/>
</dbReference>
<evidence type="ECO:0000259" key="5">
    <source>
        <dbReference type="Pfam" id="PF00884"/>
    </source>
</evidence>
<comment type="similarity">
    <text evidence="1">Belongs to the sulfatase family.</text>
</comment>
<accession>M3JUU9</accession>
<dbReference type="STRING" id="1245528.M3JUU9"/>
<dbReference type="eggNOG" id="KOG3867">
    <property type="taxonomic scope" value="Eukaryota"/>
</dbReference>
<feature type="domain" description="Sulfatase N-terminal" evidence="5">
    <location>
        <begin position="8"/>
        <end position="429"/>
    </location>
</feature>
<dbReference type="Gene3D" id="3.40.720.10">
    <property type="entry name" value="Alkaline Phosphatase, subunit A"/>
    <property type="match status" value="1"/>
</dbReference>
<keyword evidence="4" id="KW-0106">Calcium</keyword>
<dbReference type="AlphaFoldDB" id="M3JUU9"/>
<dbReference type="GO" id="GO:0019637">
    <property type="term" value="P:organophosphate metabolic process"/>
    <property type="evidence" value="ECO:0007669"/>
    <property type="project" value="UniProtKB-ARBA"/>
</dbReference>
<dbReference type="PANTHER" id="PTHR42693:SF33">
    <property type="entry name" value="ARYLSULFATASE"/>
    <property type="match status" value="1"/>
</dbReference>
<dbReference type="HOGENOM" id="CLU_006332_11_1_1"/>
<dbReference type="PANTHER" id="PTHR42693">
    <property type="entry name" value="ARYLSULFATASE FAMILY MEMBER"/>
    <property type="match status" value="1"/>
</dbReference>
<dbReference type="Proteomes" id="UP000011777">
    <property type="component" value="Unassembled WGS sequence"/>
</dbReference>
<evidence type="ECO:0000256" key="1">
    <source>
        <dbReference type="ARBA" id="ARBA00008779"/>
    </source>
</evidence>
<name>M3JUU9_CANMX</name>
<dbReference type="Pfam" id="PF00884">
    <property type="entry name" value="Sulfatase"/>
    <property type="match status" value="1"/>
</dbReference>
<evidence type="ECO:0000256" key="2">
    <source>
        <dbReference type="ARBA" id="ARBA00022723"/>
    </source>
</evidence>
<dbReference type="InterPro" id="IPR050738">
    <property type="entry name" value="Sulfatase"/>
</dbReference>
<dbReference type="InterPro" id="IPR000917">
    <property type="entry name" value="Sulfatase_N"/>
</dbReference>
<dbReference type="EMBL" id="AOGT01002106">
    <property type="protein sequence ID" value="EMG46149.1"/>
    <property type="molecule type" value="Genomic_DNA"/>
</dbReference>
<evidence type="ECO:0000313" key="7">
    <source>
        <dbReference type="Proteomes" id="UP000011777"/>
    </source>
</evidence>
<keyword evidence="2" id="KW-0479">Metal-binding</keyword>
<dbReference type="GO" id="GO:0046872">
    <property type="term" value="F:metal ion binding"/>
    <property type="evidence" value="ECO:0007669"/>
    <property type="project" value="UniProtKB-KW"/>
</dbReference>